<feature type="region of interest" description="Disordered" evidence="1">
    <location>
        <begin position="27"/>
        <end position="54"/>
    </location>
</feature>
<accession>A3LNA6</accession>
<feature type="transmembrane region" description="Helical" evidence="2">
    <location>
        <begin position="353"/>
        <end position="379"/>
    </location>
</feature>
<dbReference type="Proteomes" id="UP000002258">
    <property type="component" value="Chromosome 2"/>
</dbReference>
<sequence>MTSLKHDTSHKDDNSGSESIALTTFKREQKHTMSSHSFDDLEGFEPGSESSTASARLLERDGSQLQQENDEYHNSRSDEYQNQEYHNQQFSHNFSHSSTALGRIKGFFSRVWEGPLHPEDKPPPQIKSLKALEELPEKLKQRIPRQFRIAAVVCYLLFWFGLCYSILVPYLTIPSALTNDPDVTVLSLSCQAQSSFWRGRNGACGLDGKNCPSEKLGSEIVFRCPALCDRGSWTYSLIPVGDQRIKYRGYFVGGGDQVVEKIHPDQVSNPYRADSYPCGAAIHAGLISPFFGGCARISYDSEERSYFASTVGHYGVGKSIEFLSFFKSSYFFKDLLSGVDGNGSFTHCYDPRLLVLLVNIILGIPVVYLASGAVLYWIISVVGFWTICMATDPPITVDATNSEDFAELISIGLEQFLPACCILYVLWHCSAKRTLSDHPTELDIKKSPLSRLFYWYPLFWLGVLNNMTFDRLPVDRLTWSDLKEQSGAFLAVGSIIGTIAICAVIQAYKIWLSGRFRKYLLVYGSFIFGLFVVHTLPGLTLRIHHYILAMLLIPGCATRGRTALLFQGILLGLFLSGVARWGLAAIAETVTSLKRDDPRGKVVPPEILAYNSTAGILSWTGIKEEILTPLQAKIYEKYSQISVLVNDIERYIGDSVESVDLKTLFDTSADLKKEIADSLKNGYRDDEGNIMIYIRVGRKIPDTNSYSDYTNAAVLKWPSGELALPVSGLT</sequence>
<keyword evidence="2" id="KW-0472">Membrane</keyword>
<dbReference type="InterPro" id="IPR004043">
    <property type="entry name" value="LCCL"/>
</dbReference>
<feature type="transmembrane region" description="Helical" evidence="2">
    <location>
        <begin position="520"/>
        <end position="544"/>
    </location>
</feature>
<reference evidence="4 5" key="1">
    <citation type="journal article" date="2007" name="Nat. Biotechnol.">
        <title>Genome sequence of the lignocellulose-bioconverting and xylose-fermenting yeast Pichia stipitis.</title>
        <authorList>
            <person name="Jeffries T.W."/>
            <person name="Grigoriev I.V."/>
            <person name="Grimwood J."/>
            <person name="Laplaza J.M."/>
            <person name="Aerts A."/>
            <person name="Salamov A."/>
            <person name="Schmutz J."/>
            <person name="Lindquist E."/>
            <person name="Dehal P."/>
            <person name="Shapiro H."/>
            <person name="Jin Y.S."/>
            <person name="Passoth V."/>
            <person name="Richardson P.M."/>
        </authorList>
    </citation>
    <scope>NUCLEOTIDE SEQUENCE [LARGE SCALE GENOMIC DNA]</scope>
    <source>
        <strain evidence="5">ATCC 58785 / CBS 6054 / NBRC 10063 / NRRL Y-11545</strain>
    </source>
</reference>
<gene>
    <name evidence="4" type="ORF">PICST_29524</name>
</gene>
<feature type="transmembrane region" description="Helical" evidence="2">
    <location>
        <begin position="564"/>
        <end position="586"/>
    </location>
</feature>
<dbReference type="Gene3D" id="2.170.130.20">
    <property type="entry name" value="LCCL-like domain"/>
    <property type="match status" value="1"/>
</dbReference>
<evidence type="ECO:0000256" key="1">
    <source>
        <dbReference type="SAM" id="MobiDB-lite"/>
    </source>
</evidence>
<dbReference type="AlphaFoldDB" id="A3LNA6"/>
<evidence type="ECO:0000313" key="4">
    <source>
        <dbReference type="EMBL" id="ABN64300.2"/>
    </source>
</evidence>
<protein>
    <recommendedName>
        <fullName evidence="3">LCCL domain-containing protein</fullName>
    </recommendedName>
</protein>
<feature type="transmembrane region" description="Helical" evidence="2">
    <location>
        <begin position="452"/>
        <end position="469"/>
    </location>
</feature>
<dbReference type="KEGG" id="pic:PICST_29524"/>
<feature type="compositionally biased region" description="Basic and acidic residues" evidence="1">
    <location>
        <begin position="1"/>
        <end position="14"/>
    </location>
</feature>
<dbReference type="FunCoup" id="A3LNA6">
    <property type="interactions" value="18"/>
</dbReference>
<dbReference type="STRING" id="322104.A3LNA6"/>
<organism evidence="4 5">
    <name type="scientific">Scheffersomyces stipitis (strain ATCC 58785 / CBS 6054 / NBRC 10063 / NRRL Y-11545)</name>
    <name type="common">Yeast</name>
    <name type="synonym">Pichia stipitis</name>
    <dbReference type="NCBI Taxonomy" id="322104"/>
    <lineage>
        <taxon>Eukaryota</taxon>
        <taxon>Fungi</taxon>
        <taxon>Dikarya</taxon>
        <taxon>Ascomycota</taxon>
        <taxon>Saccharomycotina</taxon>
        <taxon>Pichiomycetes</taxon>
        <taxon>Debaryomycetaceae</taxon>
        <taxon>Scheffersomyces</taxon>
    </lineage>
</organism>
<dbReference type="PANTHER" id="PTHR31331">
    <property type="entry name" value="LCCL DOMAIN PROTEIN (AFU_ORTHOLOGUE AFUA_5G08630)"/>
    <property type="match status" value="1"/>
</dbReference>
<feature type="transmembrane region" description="Helical" evidence="2">
    <location>
        <begin position="489"/>
        <end position="508"/>
    </location>
</feature>
<feature type="transmembrane region" description="Helical" evidence="2">
    <location>
        <begin position="149"/>
        <end position="171"/>
    </location>
</feature>
<dbReference type="HOGENOM" id="CLU_011125_2_0_1"/>
<name>A3LNA6_PICST</name>
<keyword evidence="2" id="KW-0812">Transmembrane</keyword>
<dbReference type="RefSeq" id="XP_001382329.2">
    <property type="nucleotide sequence ID" value="XM_001382292.1"/>
</dbReference>
<feature type="domain" description="LCCL" evidence="3">
    <location>
        <begin position="213"/>
        <end position="316"/>
    </location>
</feature>
<keyword evidence="2" id="KW-1133">Transmembrane helix</keyword>
<dbReference type="GeneID" id="4837592"/>
<dbReference type="InterPro" id="IPR036609">
    <property type="entry name" value="LCCL_sf"/>
</dbReference>
<feature type="region of interest" description="Disordered" evidence="1">
    <location>
        <begin position="1"/>
        <end position="20"/>
    </location>
</feature>
<dbReference type="SUPFAM" id="SSF69848">
    <property type="entry name" value="LCCL domain"/>
    <property type="match status" value="1"/>
</dbReference>
<evidence type="ECO:0000313" key="5">
    <source>
        <dbReference type="Proteomes" id="UP000002258"/>
    </source>
</evidence>
<dbReference type="eggNOG" id="ENOG502QUEX">
    <property type="taxonomic scope" value="Eukaryota"/>
</dbReference>
<dbReference type="EMBL" id="CP000496">
    <property type="protein sequence ID" value="ABN64300.2"/>
    <property type="molecule type" value="Genomic_DNA"/>
</dbReference>
<evidence type="ECO:0000256" key="2">
    <source>
        <dbReference type="SAM" id="Phobius"/>
    </source>
</evidence>
<evidence type="ECO:0000259" key="3">
    <source>
        <dbReference type="Pfam" id="PF03815"/>
    </source>
</evidence>
<proteinExistence type="predicted"/>
<dbReference type="OrthoDB" id="441660at2759"/>
<dbReference type="PANTHER" id="PTHR31331:SF1">
    <property type="entry name" value="CYSTEINE RICH SECRETORY PROTEIN LCCL DOMAIN CONTAINING 2"/>
    <property type="match status" value="1"/>
</dbReference>
<keyword evidence="5" id="KW-1185">Reference proteome</keyword>
<dbReference type="InterPro" id="IPR051957">
    <property type="entry name" value="CRISP-LCCL_domain"/>
</dbReference>
<dbReference type="InParanoid" id="A3LNA6"/>
<dbReference type="Pfam" id="PF03815">
    <property type="entry name" value="LCCL"/>
    <property type="match status" value="1"/>
</dbReference>
<dbReference type="OMA" id="HWDKTVL"/>